<dbReference type="OrthoDB" id="102925at2759"/>
<feature type="transmembrane region" description="Helical" evidence="1">
    <location>
        <begin position="174"/>
        <end position="191"/>
    </location>
</feature>
<evidence type="ECO:0000259" key="2">
    <source>
        <dbReference type="Pfam" id="PF26605"/>
    </source>
</evidence>
<feature type="domain" description="WLGC" evidence="2">
    <location>
        <begin position="485"/>
        <end position="549"/>
    </location>
</feature>
<name>A0A8T1V6L0_9STRA</name>
<dbReference type="PANTHER" id="PTHR45752">
    <property type="entry name" value="LEUCINE-RICH REPEAT-CONTAINING"/>
    <property type="match status" value="1"/>
</dbReference>
<dbReference type="InterPro" id="IPR058256">
    <property type="entry name" value="WLGC"/>
</dbReference>
<keyword evidence="1" id="KW-0812">Transmembrane</keyword>
<evidence type="ECO:0000313" key="4">
    <source>
        <dbReference type="Proteomes" id="UP000694044"/>
    </source>
</evidence>
<reference evidence="3" key="1">
    <citation type="submission" date="2021-02" db="EMBL/GenBank/DDBJ databases">
        <authorList>
            <person name="Palmer J.M."/>
        </authorList>
    </citation>
    <scope>NUCLEOTIDE SEQUENCE</scope>
    <source>
        <strain evidence="3">SCRP734</strain>
    </source>
</reference>
<protein>
    <recommendedName>
        <fullName evidence="2">WLGC domain-containing protein</fullName>
    </recommendedName>
</protein>
<evidence type="ECO:0000313" key="3">
    <source>
        <dbReference type="EMBL" id="KAG7376927.1"/>
    </source>
</evidence>
<dbReference type="Proteomes" id="UP000694044">
    <property type="component" value="Unassembled WGS sequence"/>
</dbReference>
<keyword evidence="1" id="KW-1133">Transmembrane helix</keyword>
<sequence>MQADSSQRKRWRSENVTDVEPFVLQNAFDSPMTAKVAPLVTLPASTTKVLPAELVRAAAAARNSPLNNPSAVGYPTCVVIYCLSTFTFDRAAFAINVEVFPPGWLERSASAFADPVQNAVIYKSLSSLRIHSVYEFVTRIGVNVALGLRLHTVVGAIRDPGRQRCAAYPKRQRMLPFLLVMYALLLVLFVVRSTKTSTAACEAHPNCAVFAKRWVPAGGAAEPKCPCLMLVDCDFGPKTYAEWLRPKDATESVAALAAMGLLQTVQVMNRYLPVIPQELRSCTDLRYLSLVYTHTATFPDWFGEFAKMEYMFVEGNPAAALVALPENMFDLMPSLTYLHLAWHVAMPRLPSLHGLTALKSLELAGLLSLQTLPSFSSLHQLERFVLSASPLVDRLPDLAAIENLQTFSAYDRGAWCCNGDLGRCDLQNPLCAVHPVWGTPAATCLHPEQVASEATIKLAAKFAPTICGPVLHPSDLEPPLTEAMVAQCGGTRFKRCELPGFDEAICYNMRFTVLTCVHSPFTIKMRRRQIQERVGDPCSVEHEAWLGCT</sequence>
<keyword evidence="1" id="KW-0472">Membrane</keyword>
<dbReference type="AlphaFoldDB" id="A0A8T1V6L0"/>
<proteinExistence type="predicted"/>
<dbReference type="PANTHER" id="PTHR45752:SF187">
    <property type="entry name" value="LEUCINE-RICH REPEAT AND IQ DOMAIN-CONTAINING PROTEIN 4"/>
    <property type="match status" value="1"/>
</dbReference>
<dbReference type="Pfam" id="PF26605">
    <property type="entry name" value="WLGC"/>
    <property type="match status" value="1"/>
</dbReference>
<organism evidence="3 4">
    <name type="scientific">Phytophthora pseudosyringae</name>
    <dbReference type="NCBI Taxonomy" id="221518"/>
    <lineage>
        <taxon>Eukaryota</taxon>
        <taxon>Sar</taxon>
        <taxon>Stramenopiles</taxon>
        <taxon>Oomycota</taxon>
        <taxon>Peronosporomycetes</taxon>
        <taxon>Peronosporales</taxon>
        <taxon>Peronosporaceae</taxon>
        <taxon>Phytophthora</taxon>
    </lineage>
</organism>
<accession>A0A8T1V6L0</accession>
<gene>
    <name evidence="3" type="ORF">PHYPSEUDO_012548</name>
</gene>
<evidence type="ECO:0000256" key="1">
    <source>
        <dbReference type="SAM" id="Phobius"/>
    </source>
</evidence>
<dbReference type="EMBL" id="JAGDFM010000601">
    <property type="protein sequence ID" value="KAG7376927.1"/>
    <property type="molecule type" value="Genomic_DNA"/>
</dbReference>
<dbReference type="InterPro" id="IPR050715">
    <property type="entry name" value="LRR-SigEffector_domain"/>
</dbReference>
<keyword evidence="4" id="KW-1185">Reference proteome</keyword>
<comment type="caution">
    <text evidence="3">The sequence shown here is derived from an EMBL/GenBank/DDBJ whole genome shotgun (WGS) entry which is preliminary data.</text>
</comment>